<dbReference type="InterPro" id="IPR013783">
    <property type="entry name" value="Ig-like_fold"/>
</dbReference>
<dbReference type="PANTHER" id="PTHR23278:SF19">
    <property type="entry name" value="OBSCURIN"/>
    <property type="match status" value="1"/>
</dbReference>
<evidence type="ECO:0000259" key="1">
    <source>
        <dbReference type="PROSITE" id="PS50835"/>
    </source>
</evidence>
<sequence length="197" mass="22300">MSLKVNPPTFPDEILKDDPEHGIVLNNFTLQLKNVSKEASGNYSCAKEDWESSPYDLDVLYVPACSPDQPRVIRAAKNETVNITCEVDSNPLEVMFQWMFNNSATALDIHPSHFFQLGTVSLIVYTPLADLDYGTFQCLAYNRVGRQREPCIVDLVPTDTSDTGTVEIMYTYDNLSQKTKTISDNEWKPFTINYDVL</sequence>
<dbReference type="PANTHER" id="PTHR23278">
    <property type="entry name" value="SIDESTEP PROTEIN"/>
    <property type="match status" value="1"/>
</dbReference>
<dbReference type="InterPro" id="IPR036179">
    <property type="entry name" value="Ig-like_dom_sf"/>
</dbReference>
<dbReference type="CDD" id="cd00096">
    <property type="entry name" value="Ig"/>
    <property type="match status" value="1"/>
</dbReference>
<evidence type="ECO:0000313" key="2">
    <source>
        <dbReference type="EMBL" id="CAD7449929.1"/>
    </source>
</evidence>
<name>A0A7R9I878_9NEOP</name>
<dbReference type="AlphaFoldDB" id="A0A7R9I878"/>
<dbReference type="InterPro" id="IPR007110">
    <property type="entry name" value="Ig-like_dom"/>
</dbReference>
<dbReference type="Gene3D" id="2.60.40.10">
    <property type="entry name" value="Immunoglobulins"/>
    <property type="match status" value="1"/>
</dbReference>
<dbReference type="SUPFAM" id="SSF48726">
    <property type="entry name" value="Immunoglobulin"/>
    <property type="match status" value="2"/>
</dbReference>
<protein>
    <recommendedName>
        <fullName evidence="1">Ig-like domain-containing protein</fullName>
    </recommendedName>
</protein>
<dbReference type="Pfam" id="PF13927">
    <property type="entry name" value="Ig_3"/>
    <property type="match status" value="1"/>
</dbReference>
<gene>
    <name evidence="2" type="ORF">TBIB3V08_LOCUS12201</name>
</gene>
<dbReference type="PROSITE" id="PS50835">
    <property type="entry name" value="IG_LIKE"/>
    <property type="match status" value="1"/>
</dbReference>
<feature type="domain" description="Ig-like" evidence="1">
    <location>
        <begin position="63"/>
        <end position="154"/>
    </location>
</feature>
<proteinExistence type="predicted"/>
<dbReference type="EMBL" id="OD572961">
    <property type="protein sequence ID" value="CAD7449929.1"/>
    <property type="molecule type" value="Genomic_DNA"/>
</dbReference>
<organism evidence="2">
    <name type="scientific">Timema bartmani</name>
    <dbReference type="NCBI Taxonomy" id="61472"/>
    <lineage>
        <taxon>Eukaryota</taxon>
        <taxon>Metazoa</taxon>
        <taxon>Ecdysozoa</taxon>
        <taxon>Arthropoda</taxon>
        <taxon>Hexapoda</taxon>
        <taxon>Insecta</taxon>
        <taxon>Pterygota</taxon>
        <taxon>Neoptera</taxon>
        <taxon>Polyneoptera</taxon>
        <taxon>Phasmatodea</taxon>
        <taxon>Timematodea</taxon>
        <taxon>Timematoidea</taxon>
        <taxon>Timematidae</taxon>
        <taxon>Timema</taxon>
    </lineage>
</organism>
<reference evidence="2" key="1">
    <citation type="submission" date="2020-11" db="EMBL/GenBank/DDBJ databases">
        <authorList>
            <person name="Tran Van P."/>
        </authorList>
    </citation>
    <scope>NUCLEOTIDE SEQUENCE</scope>
</reference>
<accession>A0A7R9I878</accession>